<name>A0A210QXL8_MIZYE</name>
<organism evidence="10 11">
    <name type="scientific">Mizuhopecten yessoensis</name>
    <name type="common">Japanese scallop</name>
    <name type="synonym">Patinopecten yessoensis</name>
    <dbReference type="NCBI Taxonomy" id="6573"/>
    <lineage>
        <taxon>Eukaryota</taxon>
        <taxon>Metazoa</taxon>
        <taxon>Spiralia</taxon>
        <taxon>Lophotrochozoa</taxon>
        <taxon>Mollusca</taxon>
        <taxon>Bivalvia</taxon>
        <taxon>Autobranchia</taxon>
        <taxon>Pteriomorphia</taxon>
        <taxon>Pectinida</taxon>
        <taxon>Pectinoidea</taxon>
        <taxon>Pectinidae</taxon>
        <taxon>Mizuhopecten</taxon>
    </lineage>
</organism>
<dbReference type="PRINTS" id="PR00377">
    <property type="entry name" value="IMPHPHTASES"/>
</dbReference>
<evidence type="ECO:0000256" key="6">
    <source>
        <dbReference type="ARBA" id="ARBA00022801"/>
    </source>
</evidence>
<dbReference type="PANTHER" id="PTHR20854:SF4">
    <property type="entry name" value="INOSITOL-1-MONOPHOSPHATASE-RELATED"/>
    <property type="match status" value="1"/>
</dbReference>
<keyword evidence="6 9" id="KW-0378">Hydrolase</keyword>
<comment type="caution">
    <text evidence="10">The sequence shown here is derived from an EMBL/GenBank/DDBJ whole genome shotgun (WGS) entry which is preliminary data.</text>
</comment>
<dbReference type="UniPathway" id="UPA00823">
    <property type="reaction ID" value="UER00788"/>
</dbReference>
<feature type="binding site" evidence="8">
    <location>
        <position position="219"/>
    </location>
    <ligand>
        <name>Mg(2+)</name>
        <dbReference type="ChEBI" id="CHEBI:18420"/>
        <label>1</label>
        <note>catalytic</note>
    </ligand>
</feature>
<dbReference type="EMBL" id="NEDP02001335">
    <property type="protein sequence ID" value="OWF53509.1"/>
    <property type="molecule type" value="Genomic_DNA"/>
</dbReference>
<evidence type="ECO:0000256" key="9">
    <source>
        <dbReference type="RuleBase" id="RU364068"/>
    </source>
</evidence>
<dbReference type="FunFam" id="3.30.540.10:FF:000004">
    <property type="entry name" value="Inositol-1-monophosphatase"/>
    <property type="match status" value="1"/>
</dbReference>
<gene>
    <name evidence="10" type="ORF">KP79_PYT13622</name>
</gene>
<sequence length="273" mass="29730">MDHDLKDYLKTAVEVARNAGDMVKKAYDVDKSVVTKECYADLVTETDQAVERMIIKSLAEKYPTHKFIGEESVAEGKKCDWTDAPTWIIDPIDGTSNFVHSIAHNCVCIGLGINRKIVVGVVYLPITNHMYTAVKGQGAFCNDQKISVSKTSDLKNAVVYTEAGNSRQPDSVLTKIDNMKNIVFASHGIRCLGSAAINMCMVAQGSGDAYIEYGIHIWDIAASGIIVEEAGGVLMDPSGSEVDFLSRGVLCACSRSIAIEISKIIKPVEFERD</sequence>
<dbReference type="PROSITE" id="PS00630">
    <property type="entry name" value="IMP_2"/>
    <property type="match status" value="1"/>
</dbReference>
<evidence type="ECO:0000256" key="4">
    <source>
        <dbReference type="ARBA" id="ARBA00009759"/>
    </source>
</evidence>
<reference evidence="10 11" key="1">
    <citation type="journal article" date="2017" name="Nat. Ecol. Evol.">
        <title>Scallop genome provides insights into evolution of bilaterian karyotype and development.</title>
        <authorList>
            <person name="Wang S."/>
            <person name="Zhang J."/>
            <person name="Jiao W."/>
            <person name="Li J."/>
            <person name="Xun X."/>
            <person name="Sun Y."/>
            <person name="Guo X."/>
            <person name="Huan P."/>
            <person name="Dong B."/>
            <person name="Zhang L."/>
            <person name="Hu X."/>
            <person name="Sun X."/>
            <person name="Wang J."/>
            <person name="Zhao C."/>
            <person name="Wang Y."/>
            <person name="Wang D."/>
            <person name="Huang X."/>
            <person name="Wang R."/>
            <person name="Lv J."/>
            <person name="Li Y."/>
            <person name="Zhang Z."/>
            <person name="Liu B."/>
            <person name="Lu W."/>
            <person name="Hui Y."/>
            <person name="Liang J."/>
            <person name="Zhou Z."/>
            <person name="Hou R."/>
            <person name="Li X."/>
            <person name="Liu Y."/>
            <person name="Li H."/>
            <person name="Ning X."/>
            <person name="Lin Y."/>
            <person name="Zhao L."/>
            <person name="Xing Q."/>
            <person name="Dou J."/>
            <person name="Li Y."/>
            <person name="Mao J."/>
            <person name="Guo H."/>
            <person name="Dou H."/>
            <person name="Li T."/>
            <person name="Mu C."/>
            <person name="Jiang W."/>
            <person name="Fu Q."/>
            <person name="Fu X."/>
            <person name="Miao Y."/>
            <person name="Liu J."/>
            <person name="Yu Q."/>
            <person name="Li R."/>
            <person name="Liao H."/>
            <person name="Li X."/>
            <person name="Kong Y."/>
            <person name="Jiang Z."/>
            <person name="Chourrout D."/>
            <person name="Li R."/>
            <person name="Bao Z."/>
        </authorList>
    </citation>
    <scope>NUCLEOTIDE SEQUENCE [LARGE SCALE GENOMIC DNA]</scope>
    <source>
        <strain evidence="10 11">PY_sf001</strain>
    </source>
</reference>
<comment type="similarity">
    <text evidence="4 9">Belongs to the inositol monophosphatase superfamily.</text>
</comment>
<dbReference type="STRING" id="6573.A0A210QXL8"/>
<comment type="cofactor">
    <cofactor evidence="2 8 9">
        <name>Mg(2+)</name>
        <dbReference type="ChEBI" id="CHEBI:18420"/>
    </cofactor>
</comment>
<dbReference type="InterPro" id="IPR033942">
    <property type="entry name" value="IMPase"/>
</dbReference>
<dbReference type="PANTHER" id="PTHR20854">
    <property type="entry name" value="INOSITOL MONOPHOSPHATASE"/>
    <property type="match status" value="1"/>
</dbReference>
<dbReference type="GO" id="GO:0006021">
    <property type="term" value="P:inositol biosynthetic process"/>
    <property type="evidence" value="ECO:0007669"/>
    <property type="project" value="UniProtKB-UniPathway"/>
</dbReference>
<evidence type="ECO:0000256" key="5">
    <source>
        <dbReference type="ARBA" id="ARBA00022723"/>
    </source>
</evidence>
<dbReference type="FunFam" id="3.40.190.80:FF:000002">
    <property type="entry name" value="Inositol-1-monophosphatase"/>
    <property type="match status" value="1"/>
</dbReference>
<dbReference type="InterPro" id="IPR020583">
    <property type="entry name" value="Inositol_monoP_metal-BS"/>
</dbReference>
<dbReference type="SUPFAM" id="SSF56655">
    <property type="entry name" value="Carbohydrate phosphatase"/>
    <property type="match status" value="1"/>
</dbReference>
<dbReference type="GO" id="GO:0008934">
    <property type="term" value="F:inositol monophosphate 1-phosphatase activity"/>
    <property type="evidence" value="ECO:0007669"/>
    <property type="project" value="InterPro"/>
</dbReference>
<dbReference type="Gene3D" id="3.40.190.80">
    <property type="match status" value="1"/>
</dbReference>
<dbReference type="GO" id="GO:0046872">
    <property type="term" value="F:metal ion binding"/>
    <property type="evidence" value="ECO:0007669"/>
    <property type="project" value="UniProtKB-KW"/>
</dbReference>
<evidence type="ECO:0000256" key="7">
    <source>
        <dbReference type="ARBA" id="ARBA00022842"/>
    </source>
</evidence>
<dbReference type="AlphaFoldDB" id="A0A210QXL8"/>
<dbReference type="InterPro" id="IPR000760">
    <property type="entry name" value="Inositol_monophosphatase-like"/>
</dbReference>
<evidence type="ECO:0000256" key="3">
    <source>
        <dbReference type="ARBA" id="ARBA00005152"/>
    </source>
</evidence>
<keyword evidence="5 8" id="KW-0479">Metal-binding</keyword>
<keyword evidence="11" id="KW-1185">Reference proteome</keyword>
<evidence type="ECO:0000256" key="8">
    <source>
        <dbReference type="PIRSR" id="PIRSR600760-2"/>
    </source>
</evidence>
<dbReference type="EC" id="3.1.3.25" evidence="9"/>
<evidence type="ECO:0000313" key="11">
    <source>
        <dbReference type="Proteomes" id="UP000242188"/>
    </source>
</evidence>
<dbReference type="Gene3D" id="3.30.540.10">
    <property type="entry name" value="Fructose-1,6-Bisphosphatase, subunit A, domain 1"/>
    <property type="match status" value="1"/>
</dbReference>
<dbReference type="InterPro" id="IPR020552">
    <property type="entry name" value="Inositol_monoPase_Li-sen"/>
</dbReference>
<dbReference type="GO" id="GO:0007165">
    <property type="term" value="P:signal transduction"/>
    <property type="evidence" value="ECO:0007669"/>
    <property type="project" value="TreeGrafter"/>
</dbReference>
<comment type="pathway">
    <text evidence="3 9">Polyol metabolism; myo-inositol biosynthesis; myo-inositol from D-glucose 6-phosphate: step 2/2.</text>
</comment>
<comment type="catalytic activity">
    <reaction evidence="1 9">
        <text>a myo-inositol phosphate + H2O = myo-inositol + phosphate</text>
        <dbReference type="Rhea" id="RHEA:24056"/>
        <dbReference type="ChEBI" id="CHEBI:15377"/>
        <dbReference type="ChEBI" id="CHEBI:17268"/>
        <dbReference type="ChEBI" id="CHEBI:43474"/>
        <dbReference type="ChEBI" id="CHEBI:84139"/>
        <dbReference type="EC" id="3.1.3.25"/>
    </reaction>
</comment>
<dbReference type="PRINTS" id="PR00378">
    <property type="entry name" value="LIIMPHPHTASE"/>
</dbReference>
<dbReference type="Pfam" id="PF00459">
    <property type="entry name" value="Inositol_P"/>
    <property type="match status" value="1"/>
</dbReference>
<evidence type="ECO:0000256" key="1">
    <source>
        <dbReference type="ARBA" id="ARBA00001033"/>
    </source>
</evidence>
<evidence type="ECO:0000256" key="2">
    <source>
        <dbReference type="ARBA" id="ARBA00001946"/>
    </source>
</evidence>
<proteinExistence type="inferred from homology"/>
<feature type="binding site" evidence="8">
    <location>
        <position position="92"/>
    </location>
    <ligand>
        <name>Mg(2+)</name>
        <dbReference type="ChEBI" id="CHEBI:18420"/>
        <label>1</label>
        <note>catalytic</note>
    </ligand>
</feature>
<keyword evidence="7 8" id="KW-0460">Magnesium</keyword>
<dbReference type="PROSITE" id="PS00629">
    <property type="entry name" value="IMP_1"/>
    <property type="match status" value="1"/>
</dbReference>
<accession>A0A210QXL8</accession>
<feature type="binding site" evidence="8">
    <location>
        <position position="70"/>
    </location>
    <ligand>
        <name>Mg(2+)</name>
        <dbReference type="ChEBI" id="CHEBI:18420"/>
        <label>1</label>
        <note>catalytic</note>
    </ligand>
</feature>
<feature type="binding site" evidence="8">
    <location>
        <position position="93"/>
    </location>
    <ligand>
        <name>Mg(2+)</name>
        <dbReference type="ChEBI" id="CHEBI:18420"/>
        <label>2</label>
    </ligand>
</feature>
<dbReference type="InterPro" id="IPR020550">
    <property type="entry name" value="Inositol_monophosphatase_CS"/>
</dbReference>
<dbReference type="CDD" id="cd01639">
    <property type="entry name" value="IMPase"/>
    <property type="match status" value="1"/>
</dbReference>
<protein>
    <recommendedName>
        <fullName evidence="9">Inositol-1-monophosphatase</fullName>
        <ecNumber evidence="9">3.1.3.25</ecNumber>
    </recommendedName>
</protein>
<dbReference type="OrthoDB" id="10254945at2759"/>
<dbReference type="GO" id="GO:0046854">
    <property type="term" value="P:phosphatidylinositol phosphate biosynthetic process"/>
    <property type="evidence" value="ECO:0007669"/>
    <property type="project" value="InterPro"/>
</dbReference>
<dbReference type="Proteomes" id="UP000242188">
    <property type="component" value="Unassembled WGS sequence"/>
</dbReference>
<feature type="binding site" evidence="8">
    <location>
        <position position="90"/>
    </location>
    <ligand>
        <name>Mg(2+)</name>
        <dbReference type="ChEBI" id="CHEBI:18420"/>
        <label>2</label>
    </ligand>
</feature>
<evidence type="ECO:0000313" key="10">
    <source>
        <dbReference type="EMBL" id="OWF53509.1"/>
    </source>
</evidence>